<evidence type="ECO:0000256" key="1">
    <source>
        <dbReference type="SAM" id="Coils"/>
    </source>
</evidence>
<accession>A0A220VHG3</accession>
<dbReference type="KEGG" id="pmai:CF386_11625"/>
<feature type="coiled-coil region" evidence="1">
    <location>
        <begin position="45"/>
        <end position="79"/>
    </location>
</feature>
<evidence type="ECO:0008006" key="4">
    <source>
        <dbReference type="Google" id="ProtNLM"/>
    </source>
</evidence>
<dbReference type="EMBL" id="CP022356">
    <property type="protein sequence ID" value="ASK79690.1"/>
    <property type="molecule type" value="Genomic_DNA"/>
</dbReference>
<dbReference type="AlphaFoldDB" id="A0A220VHG3"/>
<reference evidence="2 3" key="1">
    <citation type="journal article" date="2016" name="Int. J. Syst. Evol. Microbiol.">
        <title>Paraphotobacterium marinum gen. nov., sp. nov., a member of the family Vibrionaceae, isolated from surface seawater.</title>
        <authorList>
            <person name="Huang Z."/>
            <person name="Dong C."/>
            <person name="Shao Z."/>
        </authorList>
    </citation>
    <scope>NUCLEOTIDE SEQUENCE [LARGE SCALE GENOMIC DNA]</scope>
    <source>
        <strain evidence="2 3">NSCS20N07D</strain>
    </source>
</reference>
<organism evidence="2 3">
    <name type="scientific">Paraphotobacterium marinum</name>
    <dbReference type="NCBI Taxonomy" id="1755811"/>
    <lineage>
        <taxon>Bacteria</taxon>
        <taxon>Pseudomonadati</taxon>
        <taxon>Pseudomonadota</taxon>
        <taxon>Gammaproteobacteria</taxon>
        <taxon>Vibrionales</taxon>
        <taxon>Vibrionaceae</taxon>
        <taxon>Paraphotobacterium</taxon>
    </lineage>
</organism>
<dbReference type="Pfam" id="PF09831">
    <property type="entry name" value="DUF2058"/>
    <property type="match status" value="1"/>
</dbReference>
<dbReference type="OrthoDB" id="5294470at2"/>
<proteinExistence type="predicted"/>
<protein>
    <recommendedName>
        <fullName evidence="4">Nucleoprotein/polynucleotide-associated enzyme</fullName>
    </recommendedName>
</protein>
<keyword evidence="3" id="KW-1185">Reference proteome</keyword>
<dbReference type="RefSeq" id="WP_089074598.1">
    <property type="nucleotide sequence ID" value="NZ_CBCSAM010000003.1"/>
</dbReference>
<evidence type="ECO:0000313" key="2">
    <source>
        <dbReference type="EMBL" id="ASK79690.1"/>
    </source>
</evidence>
<keyword evidence="1" id="KW-0175">Coiled coil</keyword>
<dbReference type="InterPro" id="IPR018636">
    <property type="entry name" value="DUF2058"/>
</dbReference>
<dbReference type="Proteomes" id="UP000242175">
    <property type="component" value="Chromosome small"/>
</dbReference>
<name>A0A220VHG3_9GAMM</name>
<gene>
    <name evidence="2" type="ORF">CF386_11625</name>
</gene>
<sequence length="175" mass="20335">MAKLTLQEQMLKAGLVDKKKLKKTAKKSKKSRDMIRETRENIATNKAAQVEKDKLLNEKRAEELRNKEIENQINQLILSNKIKNYSGEIEYNFQSENLIKTLYVNDMIKNHLISGKLAIAKLKESYEIIPSPVAHKIQEINSSKIVLNNVNNHSESEQDDDDYYAQFEIPDDLMW</sequence>
<evidence type="ECO:0000313" key="3">
    <source>
        <dbReference type="Proteomes" id="UP000242175"/>
    </source>
</evidence>